<sequence length="39" mass="3963">MAPLGLKAVVGESECHPAAGLWCFLGCPLGDLGTSGEKF</sequence>
<name>A0A140LIF1_MOUSE</name>
<dbReference type="MGI" id="MGI:107370">
    <property type="gene designation" value="Stxbp2"/>
</dbReference>
<reference evidence="1" key="4">
    <citation type="submission" date="2025-09" db="UniProtKB">
        <authorList>
            <consortium name="Ensembl"/>
        </authorList>
    </citation>
    <scope>IDENTIFICATION</scope>
    <source>
        <strain evidence="1">C57BL/6J</strain>
    </source>
</reference>
<dbReference type="GeneTree" id="ENSGT00940000160045"/>
<evidence type="ECO:0000313" key="1">
    <source>
        <dbReference type="Ensembl" id="ENSMUSP00000146798.2"/>
    </source>
</evidence>
<dbReference type="VEuPathDB" id="HostDB:ENSMUSG00000004626"/>
<protein>
    <submittedName>
        <fullName evidence="1">Syntaxin binding protein 2</fullName>
    </submittedName>
</protein>
<reference evidence="1 3" key="1">
    <citation type="journal article" date="2009" name="PLoS Biol.">
        <title>Lineage-specific biology revealed by a finished genome assembly of the mouse.</title>
        <authorList>
            <consortium name="Mouse Genome Sequencing Consortium"/>
            <person name="Church D.M."/>
            <person name="Goodstadt L."/>
            <person name="Hillier L.W."/>
            <person name="Zody M.C."/>
            <person name="Goldstein S."/>
            <person name="She X."/>
            <person name="Bult C.J."/>
            <person name="Agarwala R."/>
            <person name="Cherry J.L."/>
            <person name="DiCuccio M."/>
            <person name="Hlavina W."/>
            <person name="Kapustin Y."/>
            <person name="Meric P."/>
            <person name="Maglott D."/>
            <person name="Birtle Z."/>
            <person name="Marques A.C."/>
            <person name="Graves T."/>
            <person name="Zhou S."/>
            <person name="Teague B."/>
            <person name="Potamousis K."/>
            <person name="Churas C."/>
            <person name="Place M."/>
            <person name="Herschleb J."/>
            <person name="Runnheim R."/>
            <person name="Forrest D."/>
            <person name="Amos-Landgraf J."/>
            <person name="Schwartz D.C."/>
            <person name="Cheng Z."/>
            <person name="Lindblad-Toh K."/>
            <person name="Eichler E.E."/>
            <person name="Ponting C.P."/>
        </authorList>
    </citation>
    <scope>NUCLEOTIDE SEQUENCE [LARGE SCALE GENOMIC DNA]</scope>
    <source>
        <strain evidence="1 3">C57BL/6J</strain>
    </source>
</reference>
<gene>
    <name evidence="1 2" type="primary">Stxbp2</name>
</gene>
<dbReference type="Antibodypedia" id="2787">
    <property type="antibodies" value="214 antibodies from 29 providers"/>
</dbReference>
<dbReference type="Proteomes" id="UP000000589">
    <property type="component" value="Chromosome 8"/>
</dbReference>
<dbReference type="AlphaFoldDB" id="A0A140LIF1"/>
<reference evidence="1 3" key="2">
    <citation type="journal article" date="2011" name="PLoS Biol.">
        <title>Modernizing reference genome assemblies.</title>
        <authorList>
            <person name="Church D.M."/>
            <person name="Schneider V.A."/>
            <person name="Graves T."/>
            <person name="Auger K."/>
            <person name="Cunningham F."/>
            <person name="Bouk N."/>
            <person name="Chen H.C."/>
            <person name="Agarwala R."/>
            <person name="McLaren W.M."/>
            <person name="Ritchie G.R."/>
            <person name="Albracht D."/>
            <person name="Kremitzki M."/>
            <person name="Rock S."/>
            <person name="Kotkiewicz H."/>
            <person name="Kremitzki C."/>
            <person name="Wollam A."/>
            <person name="Trani L."/>
            <person name="Fulton L."/>
            <person name="Fulton R."/>
            <person name="Matthews L."/>
            <person name="Whitehead S."/>
            <person name="Chow W."/>
            <person name="Torrance J."/>
            <person name="Dunn M."/>
            <person name="Harden G."/>
            <person name="Threadgold G."/>
            <person name="Wood J."/>
            <person name="Collins J."/>
            <person name="Heath P."/>
            <person name="Griffiths G."/>
            <person name="Pelan S."/>
            <person name="Grafham D."/>
            <person name="Eichler E.E."/>
            <person name="Weinstock G."/>
            <person name="Mardis E.R."/>
            <person name="Wilson R.K."/>
            <person name="Howe K."/>
            <person name="Flicek P."/>
            <person name="Hubbard T."/>
        </authorList>
    </citation>
    <scope>NUCLEOTIDE SEQUENCE [LARGE SCALE GENOMIC DNA]</scope>
    <source>
        <strain evidence="1 3">C57BL/6J</strain>
    </source>
</reference>
<dbReference type="ExpressionAtlas" id="A0A140LIF1">
    <property type="expression patterns" value="baseline and differential"/>
</dbReference>
<proteinExistence type="predicted"/>
<accession>A0A140LIF1</accession>
<evidence type="ECO:0000313" key="3">
    <source>
        <dbReference type="Proteomes" id="UP000000589"/>
    </source>
</evidence>
<keyword evidence="3" id="KW-1185">Reference proteome</keyword>
<evidence type="ECO:0000313" key="2">
    <source>
        <dbReference type="MGI" id="MGI:107370"/>
    </source>
</evidence>
<organism evidence="1 3">
    <name type="scientific">Mus musculus</name>
    <name type="common">Mouse</name>
    <dbReference type="NCBI Taxonomy" id="10090"/>
    <lineage>
        <taxon>Eukaryota</taxon>
        <taxon>Metazoa</taxon>
        <taxon>Chordata</taxon>
        <taxon>Craniata</taxon>
        <taxon>Vertebrata</taxon>
        <taxon>Euteleostomi</taxon>
        <taxon>Mammalia</taxon>
        <taxon>Eutheria</taxon>
        <taxon>Euarchontoglires</taxon>
        <taxon>Glires</taxon>
        <taxon>Rodentia</taxon>
        <taxon>Myomorpha</taxon>
        <taxon>Muroidea</taxon>
        <taxon>Muridae</taxon>
        <taxon>Murinae</taxon>
        <taxon>Mus</taxon>
        <taxon>Mus</taxon>
    </lineage>
</organism>
<dbReference type="Ensembl" id="ENSMUST00000159888.8">
    <property type="protein sequence ID" value="ENSMUSP00000146798.2"/>
    <property type="gene ID" value="ENSMUSG00000004626.15"/>
</dbReference>
<dbReference type="AGR" id="MGI:107370"/>
<reference evidence="1" key="3">
    <citation type="submission" date="2025-08" db="UniProtKB">
        <authorList>
            <consortium name="Ensembl"/>
        </authorList>
    </citation>
    <scope>IDENTIFICATION</scope>
    <source>
        <strain evidence="1">C57BL/6J</strain>
    </source>
</reference>
<dbReference type="Bgee" id="ENSMUSG00000004626">
    <property type="expression patterns" value="Expressed in granulocyte and 209 other cell types or tissues"/>
</dbReference>